<dbReference type="Gene3D" id="3.40.630.30">
    <property type="match status" value="1"/>
</dbReference>
<dbReference type="GO" id="GO:0016747">
    <property type="term" value="F:acyltransferase activity, transferring groups other than amino-acyl groups"/>
    <property type="evidence" value="ECO:0007669"/>
    <property type="project" value="InterPro"/>
</dbReference>
<feature type="domain" description="N-acetyltransferase" evidence="1">
    <location>
        <begin position="11"/>
        <end position="171"/>
    </location>
</feature>
<gene>
    <name evidence="2" type="ORF">CLV88_101715</name>
</gene>
<accession>A0A2P8FKQ8</accession>
<reference evidence="2 3" key="1">
    <citation type="submission" date="2018-03" db="EMBL/GenBank/DDBJ databases">
        <title>Genomic Encyclopedia of Archaeal and Bacterial Type Strains, Phase II (KMG-II): from individual species to whole genera.</title>
        <authorList>
            <person name="Goeker M."/>
        </authorList>
    </citation>
    <scope>NUCLEOTIDE SEQUENCE [LARGE SCALE GENOMIC DNA]</scope>
    <source>
        <strain evidence="2 3">DSM 100673</strain>
    </source>
</reference>
<sequence length="179" mass="19594">MTVQTLTTDRLILRKPDARDTDAAVTFFQSERACYVGGPFSLGGAWRHFASEIGHWDIRGYGLWAVVRKSTPDATAIGLVGAWYPADWPEFEIGWLIFDAANQGQGFAFEAARAALGHAFTDLRQPTVVSYIDAENTASIALAERLGATLDATARQPKPEKPCLIYRHPVPATDVRTTA</sequence>
<dbReference type="Pfam" id="PF13302">
    <property type="entry name" value="Acetyltransf_3"/>
    <property type="match status" value="1"/>
</dbReference>
<comment type="caution">
    <text evidence="2">The sequence shown here is derived from an EMBL/GenBank/DDBJ whole genome shotgun (WGS) entry which is preliminary data.</text>
</comment>
<name>A0A2P8FKQ8_9RHOB</name>
<dbReference type="AlphaFoldDB" id="A0A2P8FKQ8"/>
<keyword evidence="3" id="KW-1185">Reference proteome</keyword>
<evidence type="ECO:0000313" key="2">
    <source>
        <dbReference type="EMBL" id="PSL22288.1"/>
    </source>
</evidence>
<dbReference type="EMBL" id="PYGJ01000001">
    <property type="protein sequence ID" value="PSL22288.1"/>
    <property type="molecule type" value="Genomic_DNA"/>
</dbReference>
<dbReference type="PROSITE" id="PS51186">
    <property type="entry name" value="GNAT"/>
    <property type="match status" value="1"/>
</dbReference>
<dbReference type="SUPFAM" id="SSF55729">
    <property type="entry name" value="Acyl-CoA N-acyltransferases (Nat)"/>
    <property type="match status" value="1"/>
</dbReference>
<proteinExistence type="predicted"/>
<dbReference type="RefSeq" id="WP_106606950.1">
    <property type="nucleotide sequence ID" value="NZ_PYGJ01000001.1"/>
</dbReference>
<dbReference type="InterPro" id="IPR051531">
    <property type="entry name" value="N-acetyltransferase"/>
</dbReference>
<dbReference type="PANTHER" id="PTHR43792">
    <property type="entry name" value="GNAT FAMILY, PUTATIVE (AFU_ORTHOLOGUE AFUA_3G00765)-RELATED-RELATED"/>
    <property type="match status" value="1"/>
</dbReference>
<evidence type="ECO:0000259" key="1">
    <source>
        <dbReference type="PROSITE" id="PS51186"/>
    </source>
</evidence>
<dbReference type="OrthoDB" id="6293260at2"/>
<organism evidence="2 3">
    <name type="scientific">Shimia abyssi</name>
    <dbReference type="NCBI Taxonomy" id="1662395"/>
    <lineage>
        <taxon>Bacteria</taxon>
        <taxon>Pseudomonadati</taxon>
        <taxon>Pseudomonadota</taxon>
        <taxon>Alphaproteobacteria</taxon>
        <taxon>Rhodobacterales</taxon>
        <taxon>Roseobacteraceae</taxon>
    </lineage>
</organism>
<dbReference type="PANTHER" id="PTHR43792:SF1">
    <property type="entry name" value="N-ACETYLTRANSFERASE DOMAIN-CONTAINING PROTEIN"/>
    <property type="match status" value="1"/>
</dbReference>
<protein>
    <submittedName>
        <fullName evidence="2">RimJ/RimL family protein N-acetyltransferase</fullName>
    </submittedName>
</protein>
<dbReference type="Proteomes" id="UP000240418">
    <property type="component" value="Unassembled WGS sequence"/>
</dbReference>
<dbReference type="InterPro" id="IPR016181">
    <property type="entry name" value="Acyl_CoA_acyltransferase"/>
</dbReference>
<keyword evidence="2" id="KW-0808">Transferase</keyword>
<evidence type="ECO:0000313" key="3">
    <source>
        <dbReference type="Proteomes" id="UP000240418"/>
    </source>
</evidence>
<dbReference type="InterPro" id="IPR000182">
    <property type="entry name" value="GNAT_dom"/>
</dbReference>